<proteinExistence type="predicted"/>
<evidence type="ECO:0000313" key="2">
    <source>
        <dbReference type="Proteomes" id="UP001142078"/>
    </source>
</evidence>
<organism evidence="1 2">
    <name type="scientific">Anaerosalibacter massiliensis</name>
    <dbReference type="NCBI Taxonomy" id="1347392"/>
    <lineage>
        <taxon>Bacteria</taxon>
        <taxon>Bacillati</taxon>
        <taxon>Bacillota</taxon>
        <taxon>Tissierellia</taxon>
        <taxon>Tissierellales</taxon>
        <taxon>Sporanaerobacteraceae</taxon>
        <taxon>Anaerosalibacter</taxon>
    </lineage>
</organism>
<gene>
    <name evidence="1" type="ORF">NSA23_03560</name>
</gene>
<dbReference type="Proteomes" id="UP001142078">
    <property type="component" value="Unassembled WGS sequence"/>
</dbReference>
<accession>A0A9X2MGG9</accession>
<dbReference type="RefSeq" id="WP_257490161.1">
    <property type="nucleotide sequence ID" value="NZ_JANJZL010000002.1"/>
</dbReference>
<dbReference type="AlphaFoldDB" id="A0A9X2MGG9"/>
<name>A0A9X2MGG9_9FIRM</name>
<protein>
    <submittedName>
        <fullName evidence="1">Uncharacterized protein</fullName>
    </submittedName>
</protein>
<comment type="caution">
    <text evidence="1">The sequence shown here is derived from an EMBL/GenBank/DDBJ whole genome shotgun (WGS) entry which is preliminary data.</text>
</comment>
<dbReference type="EMBL" id="JANJZL010000002">
    <property type="protein sequence ID" value="MCR2043189.1"/>
    <property type="molecule type" value="Genomic_DNA"/>
</dbReference>
<sequence length="183" mass="19847">MKDREDIKNSEETKNDEIPIKLMGGSENMATVTSGVFPVFNIDFKIGTKGRASAEEDMKIIKDLESFSISIDGNTEEWTPMDTEGWQRRLMTGKGFTLSLNGKRHIGDPGNDYVASTAWKSGLDCSSKFEVAFPDGSTLSFDCIVDVSNPGAGDSTDVANLEFDVLSDGKPKYSESGTPPVEG</sequence>
<dbReference type="NCBIfam" id="NF047353">
    <property type="entry name" value="tube_lmo2291"/>
    <property type="match status" value="1"/>
</dbReference>
<keyword evidence="2" id="KW-1185">Reference proteome</keyword>
<evidence type="ECO:0000313" key="1">
    <source>
        <dbReference type="EMBL" id="MCR2043189.1"/>
    </source>
</evidence>
<reference evidence="1" key="1">
    <citation type="submission" date="2022-07" db="EMBL/GenBank/DDBJ databases">
        <title>Enhanced cultured diversity of the mouse gut microbiota enables custom-made synthetic communities.</title>
        <authorList>
            <person name="Afrizal A."/>
        </authorList>
    </citation>
    <scope>NUCLEOTIDE SEQUENCE</scope>
    <source>
        <strain evidence="1">DSM 29482</strain>
    </source>
</reference>